<proteinExistence type="predicted"/>
<gene>
    <name evidence="1" type="ORF">CVLEPA_LOCUS11222</name>
</gene>
<name>A0ABP0FPP3_CLALP</name>
<sequence>MPELARLAEKNQGRRETPNMEVANNGRCHIQQWAIVSRENEAAKFKLNKVTLKVMTLPTIGI</sequence>
<accession>A0ABP0FPP3</accession>
<keyword evidence="2" id="KW-1185">Reference proteome</keyword>
<comment type="caution">
    <text evidence="1">The sequence shown here is derived from an EMBL/GenBank/DDBJ whole genome shotgun (WGS) entry which is preliminary data.</text>
</comment>
<protein>
    <submittedName>
        <fullName evidence="1">Uncharacterized protein</fullName>
    </submittedName>
</protein>
<dbReference type="EMBL" id="CAWYQH010000079">
    <property type="protein sequence ID" value="CAK8680998.1"/>
    <property type="molecule type" value="Genomic_DNA"/>
</dbReference>
<evidence type="ECO:0000313" key="2">
    <source>
        <dbReference type="Proteomes" id="UP001642483"/>
    </source>
</evidence>
<evidence type="ECO:0000313" key="1">
    <source>
        <dbReference type="EMBL" id="CAK8680998.1"/>
    </source>
</evidence>
<dbReference type="Proteomes" id="UP001642483">
    <property type="component" value="Unassembled WGS sequence"/>
</dbReference>
<organism evidence="1 2">
    <name type="scientific">Clavelina lepadiformis</name>
    <name type="common">Light-bulb sea squirt</name>
    <name type="synonym">Ascidia lepadiformis</name>
    <dbReference type="NCBI Taxonomy" id="159417"/>
    <lineage>
        <taxon>Eukaryota</taxon>
        <taxon>Metazoa</taxon>
        <taxon>Chordata</taxon>
        <taxon>Tunicata</taxon>
        <taxon>Ascidiacea</taxon>
        <taxon>Aplousobranchia</taxon>
        <taxon>Clavelinidae</taxon>
        <taxon>Clavelina</taxon>
    </lineage>
</organism>
<reference evidence="1 2" key="1">
    <citation type="submission" date="2024-02" db="EMBL/GenBank/DDBJ databases">
        <authorList>
            <person name="Daric V."/>
            <person name="Darras S."/>
        </authorList>
    </citation>
    <scope>NUCLEOTIDE SEQUENCE [LARGE SCALE GENOMIC DNA]</scope>
</reference>